<evidence type="ECO:0000256" key="7">
    <source>
        <dbReference type="ARBA" id="ARBA00022679"/>
    </source>
</evidence>
<comment type="subunit">
    <text evidence="3">Monomer.</text>
</comment>
<dbReference type="GO" id="GO:0005978">
    <property type="term" value="P:glycogen biosynthetic process"/>
    <property type="evidence" value="ECO:0007669"/>
    <property type="project" value="UniProtKB-UniPathway"/>
</dbReference>
<keyword evidence="12" id="KW-0119">Carbohydrate metabolism</keyword>
<feature type="domain" description="Maltokinase N-terminal cap" evidence="16">
    <location>
        <begin position="16"/>
        <end position="108"/>
    </location>
</feature>
<keyword evidence="8" id="KW-0547">Nucleotide-binding</keyword>
<evidence type="ECO:0000256" key="2">
    <source>
        <dbReference type="ARBA" id="ARBA00006219"/>
    </source>
</evidence>
<evidence type="ECO:0000256" key="14">
    <source>
        <dbReference type="ARBA" id="ARBA00049067"/>
    </source>
</evidence>
<dbReference type="Pfam" id="PF18085">
    <property type="entry name" value="Mak_N_cap"/>
    <property type="match status" value="1"/>
</dbReference>
<comment type="catalytic activity">
    <reaction evidence="14">
        <text>D-maltose + ATP = alpha-maltose 1-phosphate + ADP + H(+)</text>
        <dbReference type="Rhea" id="RHEA:31915"/>
        <dbReference type="ChEBI" id="CHEBI:15378"/>
        <dbReference type="ChEBI" id="CHEBI:17306"/>
        <dbReference type="ChEBI" id="CHEBI:30616"/>
        <dbReference type="ChEBI" id="CHEBI:63576"/>
        <dbReference type="ChEBI" id="CHEBI:456216"/>
        <dbReference type="EC" id="2.7.1.175"/>
    </reaction>
</comment>
<dbReference type="InterPro" id="IPR011009">
    <property type="entry name" value="Kinase-like_dom_sf"/>
</dbReference>
<dbReference type="EC" id="2.7.1.175" evidence="4"/>
<evidence type="ECO:0000256" key="10">
    <source>
        <dbReference type="ARBA" id="ARBA00022840"/>
    </source>
</evidence>
<evidence type="ECO:0000256" key="4">
    <source>
        <dbReference type="ARBA" id="ARBA00011962"/>
    </source>
</evidence>
<protein>
    <recommendedName>
        <fullName evidence="5">Maltokinase</fullName>
        <ecNumber evidence="4">2.7.1.175</ecNumber>
    </recommendedName>
    <alternativeName>
        <fullName evidence="13">Maltose-1-phosphate synthase</fullName>
    </alternativeName>
</protein>
<dbReference type="KEGG" id="tfu:Tfu_0583"/>
<evidence type="ECO:0000256" key="5">
    <source>
        <dbReference type="ARBA" id="ARBA00013882"/>
    </source>
</evidence>
<evidence type="ECO:0000256" key="13">
    <source>
        <dbReference type="ARBA" id="ARBA00031251"/>
    </source>
</evidence>
<keyword evidence="9" id="KW-0418">Kinase</keyword>
<dbReference type="HOGENOM" id="CLU_029675_0_0_11"/>
<dbReference type="UniPathway" id="UPA00164"/>
<evidence type="ECO:0000313" key="17">
    <source>
        <dbReference type="EMBL" id="AAZ54621.1"/>
    </source>
</evidence>
<evidence type="ECO:0000256" key="8">
    <source>
        <dbReference type="ARBA" id="ARBA00022741"/>
    </source>
</evidence>
<dbReference type="Pfam" id="PF01636">
    <property type="entry name" value="APH"/>
    <property type="match status" value="1"/>
</dbReference>
<evidence type="ECO:0000256" key="3">
    <source>
        <dbReference type="ARBA" id="ARBA00011245"/>
    </source>
</evidence>
<dbReference type="STRING" id="269800.Tfu_0583"/>
<evidence type="ECO:0000256" key="1">
    <source>
        <dbReference type="ARBA" id="ARBA00004964"/>
    </source>
</evidence>
<dbReference type="eggNOG" id="COG3281">
    <property type="taxonomic scope" value="Bacteria"/>
</dbReference>
<dbReference type="Gene3D" id="3.90.1200.10">
    <property type="match status" value="1"/>
</dbReference>
<reference evidence="17" key="1">
    <citation type="submission" date="2005-07" db="EMBL/GenBank/DDBJ databases">
        <title>Complete sequence of Thermobifida fusca YX.</title>
        <authorList>
            <consortium name="US DOE Joint Genome Institute"/>
            <person name="Copeland A."/>
            <person name="Lucas S."/>
            <person name="Lapidus A."/>
            <person name="Barry K."/>
            <person name="Detter J.C."/>
            <person name="Glavina T."/>
            <person name="Hammon N."/>
            <person name="Israni S."/>
            <person name="Pitluck S."/>
            <person name="Di Bartolo G."/>
            <person name="Chain P."/>
            <person name="Schmutz J."/>
            <person name="Larimer F."/>
            <person name="Land M."/>
            <person name="Lykidis A."/>
            <person name="Richardson P."/>
        </authorList>
    </citation>
    <scope>NUCLEOTIDE SEQUENCE</scope>
    <source>
        <strain evidence="17">YX</strain>
    </source>
</reference>
<evidence type="ECO:0000256" key="9">
    <source>
        <dbReference type="ARBA" id="ARBA00022777"/>
    </source>
</evidence>
<evidence type="ECO:0000256" key="11">
    <source>
        <dbReference type="ARBA" id="ARBA00023056"/>
    </source>
</evidence>
<evidence type="ECO:0000256" key="6">
    <source>
        <dbReference type="ARBA" id="ARBA00022600"/>
    </source>
</evidence>
<keyword evidence="6" id="KW-0321">Glycogen metabolism</keyword>
<evidence type="ECO:0000256" key="12">
    <source>
        <dbReference type="ARBA" id="ARBA00023277"/>
    </source>
</evidence>
<dbReference type="AlphaFoldDB" id="Q47SE6"/>
<dbReference type="GO" id="GO:0005524">
    <property type="term" value="F:ATP binding"/>
    <property type="evidence" value="ECO:0007669"/>
    <property type="project" value="UniProtKB-KW"/>
</dbReference>
<name>Q47SE6_THEFY</name>
<dbReference type="InterPro" id="IPR002575">
    <property type="entry name" value="Aminoglycoside_PTrfase"/>
</dbReference>
<dbReference type="InterPro" id="IPR040999">
    <property type="entry name" value="Mak_N_cap"/>
</dbReference>
<sequence>MDRSVMTQLEELLATWLPAQRWFAGKGTAIDTLRIDSDHILLPGLPGLRLLVAEVVQGSRTDRYQVLLGMRAVGAVPDELVHAVIGTCPAPADLDSPAPVVVYDAAHDAAMTGHLLSWIAENRDVGAVRFRAAPGTEVRTGLRSLVITGEQSNTSLVYGEEYVLKMFRRLWPGTNPDLELTSALATVDSPHIARPHGWIDVDLVDPASGRTVPTTLAMLQTYLRSATDGWVLAATSVRDLYASPELAPSEAGGDFAGEAQRLGAATAAVHRDLARVLPTGVLSPEGQAHLAATMMARLHTAVDEVPELAPYAETLYSAFEALGNTSTDLPVQRIHGDYHLGQVVRTDAGWVLLDFEGEPAVPVSERQKLSSPLRDVAGMLRSFDYAARYQLVGRTDNPALVTAARAWAQRNREAFCAGYTRGGGIDPDLHQVVLRAFEYDKAVYEVLYEARHRPHWISIPLDSITALTG</sequence>
<dbReference type="GO" id="GO:0016301">
    <property type="term" value="F:kinase activity"/>
    <property type="evidence" value="ECO:0007669"/>
    <property type="project" value="UniProtKB-KW"/>
</dbReference>
<comment type="similarity">
    <text evidence="2">Belongs to the aminoglycoside phosphotransferase family.</text>
</comment>
<dbReference type="SUPFAM" id="SSF56112">
    <property type="entry name" value="Protein kinase-like (PK-like)"/>
    <property type="match status" value="1"/>
</dbReference>
<evidence type="ECO:0000259" key="15">
    <source>
        <dbReference type="Pfam" id="PF01636"/>
    </source>
</evidence>
<feature type="domain" description="Aminoglycoside phosphotransferase" evidence="15">
    <location>
        <begin position="250"/>
        <end position="383"/>
    </location>
</feature>
<keyword evidence="10" id="KW-0067">ATP-binding</keyword>
<gene>
    <name evidence="17" type="ordered locus">Tfu_0583</name>
</gene>
<comment type="pathway">
    <text evidence="1">Glycan biosynthesis; glycogen biosynthesis.</text>
</comment>
<proteinExistence type="inferred from homology"/>
<keyword evidence="11" id="KW-0320">Glycogen biosynthesis</keyword>
<organism evidence="17">
    <name type="scientific">Thermobifida fusca (strain YX)</name>
    <dbReference type="NCBI Taxonomy" id="269800"/>
    <lineage>
        <taxon>Bacteria</taxon>
        <taxon>Bacillati</taxon>
        <taxon>Actinomycetota</taxon>
        <taxon>Actinomycetes</taxon>
        <taxon>Streptosporangiales</taxon>
        <taxon>Nocardiopsidaceae</taxon>
        <taxon>Thermobifida</taxon>
    </lineage>
</organism>
<dbReference type="EMBL" id="CP000088">
    <property type="protein sequence ID" value="AAZ54621.1"/>
    <property type="molecule type" value="Genomic_DNA"/>
</dbReference>
<evidence type="ECO:0000259" key="16">
    <source>
        <dbReference type="Pfam" id="PF18085"/>
    </source>
</evidence>
<keyword evidence="7" id="KW-0808">Transferase</keyword>
<accession>Q47SE6</accession>